<keyword evidence="2" id="KW-1185">Reference proteome</keyword>
<evidence type="ECO:0000313" key="1">
    <source>
        <dbReference type="EMBL" id="KHJ89315.1"/>
    </source>
</evidence>
<accession>A0A0B1T1M4</accession>
<dbReference type="Proteomes" id="UP000053660">
    <property type="component" value="Unassembled WGS sequence"/>
</dbReference>
<dbReference type="EMBL" id="KN554391">
    <property type="protein sequence ID" value="KHJ89315.1"/>
    <property type="molecule type" value="Genomic_DNA"/>
</dbReference>
<name>A0A0B1T1M4_OESDE</name>
<reference evidence="1 2" key="1">
    <citation type="submission" date="2014-03" db="EMBL/GenBank/DDBJ databases">
        <title>Draft genome of the hookworm Oesophagostomum dentatum.</title>
        <authorList>
            <person name="Mitreva M."/>
        </authorList>
    </citation>
    <scope>NUCLEOTIDE SEQUENCE [LARGE SCALE GENOMIC DNA]</scope>
    <source>
        <strain evidence="1 2">OD-Hann</strain>
    </source>
</reference>
<dbReference type="AlphaFoldDB" id="A0A0B1T1M4"/>
<gene>
    <name evidence="1" type="ORF">OESDEN_10864</name>
</gene>
<evidence type="ECO:0000313" key="2">
    <source>
        <dbReference type="Proteomes" id="UP000053660"/>
    </source>
</evidence>
<protein>
    <submittedName>
        <fullName evidence="1">Uncharacterized protein</fullName>
    </submittedName>
</protein>
<organism evidence="1 2">
    <name type="scientific">Oesophagostomum dentatum</name>
    <name type="common">Nodular worm</name>
    <dbReference type="NCBI Taxonomy" id="61180"/>
    <lineage>
        <taxon>Eukaryota</taxon>
        <taxon>Metazoa</taxon>
        <taxon>Ecdysozoa</taxon>
        <taxon>Nematoda</taxon>
        <taxon>Chromadorea</taxon>
        <taxon>Rhabditida</taxon>
        <taxon>Rhabditina</taxon>
        <taxon>Rhabditomorpha</taxon>
        <taxon>Strongyloidea</taxon>
        <taxon>Strongylidae</taxon>
        <taxon>Oesophagostomum</taxon>
    </lineage>
</organism>
<sequence>MVLLKGGDFDVVKILEDVDAVSEAELFESPIIRMKLGGVPYGGFRNGIRNKAGSLLILHIAFDICIIYDPYVTTRKSLLTNNLPTIEYLTNTESLP</sequence>
<proteinExistence type="predicted"/>